<evidence type="ECO:0000256" key="3">
    <source>
        <dbReference type="SAM" id="MobiDB-lite"/>
    </source>
</evidence>
<dbReference type="PANTHER" id="PTHR13109">
    <property type="entry name" value="NEUROCHONDRIN"/>
    <property type="match status" value="1"/>
</dbReference>
<dbReference type="STRING" id="1676925.ENSPKIP00000006470"/>
<evidence type="ECO:0000313" key="4">
    <source>
        <dbReference type="Ensembl" id="ENSPKIP00000006470.1"/>
    </source>
</evidence>
<feature type="region of interest" description="Disordered" evidence="3">
    <location>
        <begin position="1"/>
        <end position="34"/>
    </location>
</feature>
<dbReference type="GO" id="GO:0048168">
    <property type="term" value="P:regulation of neuronal synaptic plasticity"/>
    <property type="evidence" value="ECO:0007669"/>
    <property type="project" value="TreeGrafter"/>
</dbReference>
<accession>A0A3B3QLM5</accession>
<dbReference type="Proteomes" id="UP000261540">
    <property type="component" value="Unplaced"/>
</dbReference>
<dbReference type="RefSeq" id="XP_023687764.1">
    <property type="nucleotide sequence ID" value="XM_023831996.2"/>
</dbReference>
<reference evidence="4" key="2">
    <citation type="submission" date="2025-09" db="UniProtKB">
        <authorList>
            <consortium name="Ensembl"/>
        </authorList>
    </citation>
    <scope>IDENTIFICATION</scope>
</reference>
<sequence length="822" mass="87315">MEGTQSLGVDGSPQAEESEQESAGGPGGQGLSPGQREVLERCLHTLTHARNDSHTLAALLLITRLCPANQMDHATLRRVFEAVGLGLPARLLVTALRSNSGAGLPPEELLSLGAALLAALSTDPDMATHPQLLSTVPLLLGLIANGLSSVPRDQGPAQTTQGTAEGHPSQTFHGNTSDLSKKNPNQVLKDEIKSGADQSKPRESEQHHVSEEPIKAEGEESRSPASDLDEAVAIDCYQVLRAVCGSTHGPEKLLARGAVPALCSAVAQKRVQSRQRGLPLLGHLLSGPIKPKAWSKHRAELSSLLASLADEFSQASDQRRLEMCALMTQFLPLPEGAPESEGLKSVGSQLWAGLRPMIQSKVTPAQLGDILVLSACLLDLFGWAPVGPPKLCCLLVNRACVEVRMGLEVLPSMEVSLDQQNILGACYRIMEAAMEQACCQEESDEPSEPRTAIAGLSLQQSKQVLGVLAEAFSAIIYYLQQVGAGRHGDPFVFATFRCLCAWLAEETSCLKDDILALLPVLIGYVRSQREAGGQAEGLASWMSEMSVADGPQGRAWTAEGALRYLLPALCHLSAEEAPRQLLLSQGVPALLTDFLRRGWEASRGAGGKAGSRDPSMETACSALLNFVVTEPDYVREDACFASLQSFLNDAFPVALHKPQLLVMAANFCTLGLMIGRLTQAPAGPAGMGQHRFFSAALGFLLGALSGPDPGPGQLRVSAAWQDWWHEVGQLWALALQAFGACVRAQPAVARLARDGGWLAEVLGLLGSCSALPDSQIQGALEEALVALASHCPLCRADIASCMERSKGGSIMSMARLQRVLAH</sequence>
<feature type="compositionally biased region" description="Polar residues" evidence="3">
    <location>
        <begin position="156"/>
        <end position="186"/>
    </location>
</feature>
<dbReference type="InterPro" id="IPR011989">
    <property type="entry name" value="ARM-like"/>
</dbReference>
<name>A0A3B3QLM5_9TELE</name>
<dbReference type="Gene3D" id="1.25.10.10">
    <property type="entry name" value="Leucine-rich Repeat Variant"/>
    <property type="match status" value="1"/>
</dbReference>
<dbReference type="PANTHER" id="PTHR13109:SF7">
    <property type="entry name" value="NEUROCHONDRIN"/>
    <property type="match status" value="1"/>
</dbReference>
<dbReference type="InterPro" id="IPR008709">
    <property type="entry name" value="Neurochondrin"/>
</dbReference>
<dbReference type="AlphaFoldDB" id="A0A3B3QLM5"/>
<dbReference type="GeneID" id="111854231"/>
<evidence type="ECO:0000256" key="2">
    <source>
        <dbReference type="ARBA" id="ARBA00018324"/>
    </source>
</evidence>
<organism evidence="4 5">
    <name type="scientific">Paramormyrops kingsleyae</name>
    <dbReference type="NCBI Taxonomy" id="1676925"/>
    <lineage>
        <taxon>Eukaryota</taxon>
        <taxon>Metazoa</taxon>
        <taxon>Chordata</taxon>
        <taxon>Craniata</taxon>
        <taxon>Vertebrata</taxon>
        <taxon>Euteleostomi</taxon>
        <taxon>Actinopterygii</taxon>
        <taxon>Neopterygii</taxon>
        <taxon>Teleostei</taxon>
        <taxon>Osteoglossocephala</taxon>
        <taxon>Osteoglossomorpha</taxon>
        <taxon>Osteoglossiformes</taxon>
        <taxon>Mormyridae</taxon>
        <taxon>Paramormyrops</taxon>
    </lineage>
</organism>
<dbReference type="RefSeq" id="XP_023687766.1">
    <property type="nucleotide sequence ID" value="XM_023831998.2"/>
</dbReference>
<dbReference type="Ensembl" id="ENSPKIT00000030497.1">
    <property type="protein sequence ID" value="ENSPKIP00000006470.1"/>
    <property type="gene ID" value="ENSPKIG00000022739.1"/>
</dbReference>
<dbReference type="GO" id="GO:0030425">
    <property type="term" value="C:dendrite"/>
    <property type="evidence" value="ECO:0007669"/>
    <property type="project" value="TreeGrafter"/>
</dbReference>
<protein>
    <recommendedName>
        <fullName evidence="2">Neurochondrin</fullName>
    </recommendedName>
</protein>
<dbReference type="RefSeq" id="XP_072562176.1">
    <property type="nucleotide sequence ID" value="XM_072706075.1"/>
</dbReference>
<dbReference type="SUPFAM" id="SSF48371">
    <property type="entry name" value="ARM repeat"/>
    <property type="match status" value="1"/>
</dbReference>
<evidence type="ECO:0000256" key="1">
    <source>
        <dbReference type="ARBA" id="ARBA00006927"/>
    </source>
</evidence>
<dbReference type="Pfam" id="PF05536">
    <property type="entry name" value="Neurochondrin"/>
    <property type="match status" value="2"/>
</dbReference>
<comment type="similarity">
    <text evidence="1">Belongs to the neurochondrin family.</text>
</comment>
<reference evidence="4" key="1">
    <citation type="submission" date="2025-08" db="UniProtKB">
        <authorList>
            <consortium name="Ensembl"/>
        </authorList>
    </citation>
    <scope>IDENTIFICATION</scope>
</reference>
<dbReference type="RefSeq" id="XP_023687765.1">
    <property type="nucleotide sequence ID" value="XM_023831997.2"/>
</dbReference>
<proteinExistence type="inferred from homology"/>
<dbReference type="InterPro" id="IPR016024">
    <property type="entry name" value="ARM-type_fold"/>
</dbReference>
<feature type="compositionally biased region" description="Basic and acidic residues" evidence="3">
    <location>
        <begin position="188"/>
        <end position="222"/>
    </location>
</feature>
<feature type="region of interest" description="Disordered" evidence="3">
    <location>
        <begin position="150"/>
        <end position="226"/>
    </location>
</feature>
<dbReference type="GeneTree" id="ENSGT00390000013601"/>
<dbReference type="OrthoDB" id="8186546at2759"/>
<evidence type="ECO:0000313" key="5">
    <source>
        <dbReference type="Proteomes" id="UP000261540"/>
    </source>
</evidence>
<keyword evidence="5" id="KW-1185">Reference proteome</keyword>
<dbReference type="GO" id="GO:0031175">
    <property type="term" value="P:neuron projection development"/>
    <property type="evidence" value="ECO:0007669"/>
    <property type="project" value="TreeGrafter"/>
</dbReference>